<dbReference type="GO" id="GO:0019433">
    <property type="term" value="P:triglyceride catabolic process"/>
    <property type="evidence" value="ECO:0007669"/>
    <property type="project" value="TreeGrafter"/>
</dbReference>
<dbReference type="GO" id="GO:0004806">
    <property type="term" value="F:triacylglycerol lipase activity"/>
    <property type="evidence" value="ECO:0007669"/>
    <property type="project" value="TreeGrafter"/>
</dbReference>
<dbReference type="InterPro" id="IPR013830">
    <property type="entry name" value="SGNH_hydro"/>
</dbReference>
<dbReference type="CDD" id="cd01823">
    <property type="entry name" value="SEST_like"/>
    <property type="match status" value="1"/>
</dbReference>
<dbReference type="Pfam" id="PF13472">
    <property type="entry name" value="Lipase_GDSL_2"/>
    <property type="match status" value="1"/>
</dbReference>
<evidence type="ECO:0000313" key="4">
    <source>
        <dbReference type="EMBL" id="UOE22055.1"/>
    </source>
</evidence>
<evidence type="ECO:0000256" key="1">
    <source>
        <dbReference type="PIRSR" id="PIRSR637460-1"/>
    </source>
</evidence>
<dbReference type="PANTHER" id="PTHR37981">
    <property type="entry name" value="LIPASE 2"/>
    <property type="match status" value="1"/>
</dbReference>
<dbReference type="Proteomes" id="UP000265719">
    <property type="component" value="Chromosome"/>
</dbReference>
<protein>
    <submittedName>
        <fullName evidence="4">SGNH/GDSL hydrolase family protein</fullName>
    </submittedName>
</protein>
<keyword evidence="5" id="KW-1185">Reference proteome</keyword>
<name>A0AA97M1J1_9ACTN</name>
<evidence type="ECO:0000313" key="5">
    <source>
        <dbReference type="Proteomes" id="UP000265719"/>
    </source>
</evidence>
<feature type="active site" description="Nucleophile" evidence="1">
    <location>
        <position position="47"/>
    </location>
</feature>
<reference evidence="4" key="1">
    <citation type="submission" date="2020-10" db="EMBL/GenBank/DDBJ databases">
        <title>De novo genome project of the cellulose decomposer Thermobifida halotolerans type strain.</title>
        <authorList>
            <person name="Nagy I."/>
            <person name="Horvath B."/>
            <person name="Kukolya J."/>
            <person name="Nagy I."/>
            <person name="Orsini M."/>
        </authorList>
    </citation>
    <scope>NUCLEOTIDE SEQUENCE</scope>
    <source>
        <strain evidence="4">DSM 44931</strain>
    </source>
</reference>
<sequence>MWCEATQSWCTGVPVDSGGRPDSDGEYLELSPVEAATWGNYYALGDSYSSGDGAHDYHPETAVSGGCWRSANAYPELVAAAHDFAGQLSFLACSGQRGHAMLDTVGEDGAQLSWEAPHTSLVTIGIGGNDLGFSTVLKTCMVRVPLLDSGACTGQEDDIFNRMEKFEKTFEELIARVRERAPDARVLVVGYPRLFPEEPTGSYYTLTASSQAWLNETVQEFNGQLEEAVRVQDSAIVEADMVGSVEFVDVYHALDGHEIGAEDPWVNGVLLRDLATGVTLDRSTFHPDADGHRAVGELVVDQIETGPDRPLYATRDVVAGATPEVLASETA</sequence>
<proteinExistence type="predicted"/>
<organism evidence="4 5">
    <name type="scientific">Thermobifida halotolerans</name>
    <dbReference type="NCBI Taxonomy" id="483545"/>
    <lineage>
        <taxon>Bacteria</taxon>
        <taxon>Bacillati</taxon>
        <taxon>Actinomycetota</taxon>
        <taxon>Actinomycetes</taxon>
        <taxon>Streptosporangiales</taxon>
        <taxon>Nocardiopsidaceae</taxon>
        <taxon>Thermobifida</taxon>
    </lineage>
</organism>
<dbReference type="Gene3D" id="3.40.50.1110">
    <property type="entry name" value="SGNH hydrolase"/>
    <property type="match status" value="1"/>
</dbReference>
<dbReference type="InterPro" id="IPR037460">
    <property type="entry name" value="SEST-like"/>
</dbReference>
<evidence type="ECO:0000259" key="3">
    <source>
        <dbReference type="Pfam" id="PF13472"/>
    </source>
</evidence>
<dbReference type="SUPFAM" id="SSF52266">
    <property type="entry name" value="SGNH hydrolase"/>
    <property type="match status" value="1"/>
</dbReference>
<accession>A0AA97M1J1</accession>
<dbReference type="AlphaFoldDB" id="A0AA97M1J1"/>
<feature type="domain" description="SGNH hydrolase-type esterase" evidence="3">
    <location>
        <begin position="43"/>
        <end position="294"/>
    </location>
</feature>
<feature type="disulfide bond" evidence="2">
    <location>
        <begin position="67"/>
        <end position="93"/>
    </location>
</feature>
<keyword evidence="2" id="KW-1015">Disulfide bond</keyword>
<gene>
    <name evidence="4" type="ORF">NI17_013995</name>
</gene>
<dbReference type="EMBL" id="CP063196">
    <property type="protein sequence ID" value="UOE22055.1"/>
    <property type="molecule type" value="Genomic_DNA"/>
</dbReference>
<dbReference type="InterPro" id="IPR036514">
    <property type="entry name" value="SGNH_hydro_sf"/>
</dbReference>
<dbReference type="KEGG" id="thao:NI17_013995"/>
<feature type="active site" evidence="1">
    <location>
        <position position="286"/>
    </location>
</feature>
<keyword evidence="4" id="KW-0378">Hydrolase</keyword>
<evidence type="ECO:0000256" key="2">
    <source>
        <dbReference type="PIRSR" id="PIRSR637460-2"/>
    </source>
</evidence>
<dbReference type="PANTHER" id="PTHR37981:SF1">
    <property type="entry name" value="SGNH HYDROLASE-TYPE ESTERASE DOMAIN-CONTAINING PROTEIN"/>
    <property type="match status" value="1"/>
</dbReference>
<feature type="disulfide bond" evidence="2">
    <location>
        <begin position="140"/>
        <end position="152"/>
    </location>
</feature>